<dbReference type="Proteomes" id="UP000002334">
    <property type="component" value="Chromosome"/>
</dbReference>
<dbReference type="KEGG" id="hde:HDEF_1974"/>
<dbReference type="AlphaFoldDB" id="C4K7L6"/>
<proteinExistence type="predicted"/>
<dbReference type="GO" id="GO:0003677">
    <property type="term" value="F:DNA binding"/>
    <property type="evidence" value="ECO:0007669"/>
    <property type="project" value="InterPro"/>
</dbReference>
<evidence type="ECO:0000313" key="1">
    <source>
        <dbReference type="EMBL" id="ACQ68559.1"/>
    </source>
</evidence>
<evidence type="ECO:0000313" key="2">
    <source>
        <dbReference type="Proteomes" id="UP000002334"/>
    </source>
</evidence>
<dbReference type="eggNOG" id="COG4197">
    <property type="taxonomic scope" value="Bacteria"/>
</dbReference>
<dbReference type="SUPFAM" id="SSF47413">
    <property type="entry name" value="lambda repressor-like DNA-binding domains"/>
    <property type="match status" value="1"/>
</dbReference>
<dbReference type="Gene3D" id="1.10.260.40">
    <property type="entry name" value="lambda repressor-like DNA-binding domains"/>
    <property type="match status" value="1"/>
</dbReference>
<reference evidence="1 2" key="1">
    <citation type="journal article" date="2009" name="Proc. Natl. Acad. Sci. U.S.A.">
        <title>Hamiltonella defensa, genome evolution of protective bacterial endosymbiont from pathogenic ancestors.</title>
        <authorList>
            <person name="Degnan P.H."/>
            <person name="Yu Y."/>
            <person name="Sisneros N."/>
            <person name="Wing R.A."/>
            <person name="Moran N.A."/>
        </authorList>
    </citation>
    <scope>NUCLEOTIDE SEQUENCE [LARGE SCALE GENOMIC DNA]</scope>
    <source>
        <strain evidence="2">5AT</strain>
    </source>
</reference>
<keyword evidence="2" id="KW-1185">Reference proteome</keyword>
<dbReference type="Pfam" id="PF15943">
    <property type="entry name" value="YdaS_toxin"/>
    <property type="match status" value="1"/>
</dbReference>
<sequence length="152" mass="17442">MNKAIKKAIKIVRGQKKLADLCGVKQPTVWRWLHGGGITFRYLKSIVESSGGEIKPHELNKDFEKYLFINMIFSQCRAKSNPKDTLMMMEKRELINQMLKHIQGGKSVAAAYLGMNEPKFNNRLYEHKGSRFFDIDEVECPSNAQSKLNAHI</sequence>
<gene>
    <name evidence="1" type="primary">cro_2</name>
    <name evidence="1" type="ordered locus">HDEF_1974</name>
</gene>
<name>C4K7L6_HAMD5</name>
<dbReference type="EMBL" id="CP001277">
    <property type="protein sequence ID" value="ACQ68559.1"/>
    <property type="molecule type" value="Genomic_DNA"/>
</dbReference>
<dbReference type="InterPro" id="IPR031856">
    <property type="entry name" value="YdaS_toxin-like"/>
</dbReference>
<organism evidence="1 2">
    <name type="scientific">Hamiltonella defensa subsp. Acyrthosiphon pisum (strain 5AT)</name>
    <dbReference type="NCBI Taxonomy" id="572265"/>
    <lineage>
        <taxon>Bacteria</taxon>
        <taxon>Pseudomonadati</taxon>
        <taxon>Pseudomonadota</taxon>
        <taxon>Gammaproteobacteria</taxon>
        <taxon>Enterobacterales</taxon>
        <taxon>Enterobacteriaceae</taxon>
        <taxon>aphid secondary symbionts</taxon>
        <taxon>Candidatus Williamhamiltonella</taxon>
    </lineage>
</organism>
<dbReference type="InterPro" id="IPR010982">
    <property type="entry name" value="Lambda_DNA-bd_dom_sf"/>
</dbReference>
<dbReference type="HOGENOM" id="CLU_1719813_0_0_6"/>
<protein>
    <submittedName>
        <fullName evidence="1">Phage transcriptional regulatory protein</fullName>
    </submittedName>
</protein>
<accession>C4K7L6</accession>